<accession>A0ABX8K0W7</accession>
<dbReference type="EMBL" id="CP076838">
    <property type="protein sequence ID" value="QWW81778.1"/>
    <property type="molecule type" value="Genomic_DNA"/>
</dbReference>
<organism evidence="1 2">
    <name type="scientific">Leclercia pneumoniae</name>
    <dbReference type="NCBI Taxonomy" id="2815358"/>
    <lineage>
        <taxon>Bacteria</taxon>
        <taxon>Pseudomonadati</taxon>
        <taxon>Pseudomonadota</taxon>
        <taxon>Gammaproteobacteria</taxon>
        <taxon>Enterobacterales</taxon>
        <taxon>Enterobacteriaceae</taxon>
        <taxon>Leclercia</taxon>
    </lineage>
</organism>
<dbReference type="InterPro" id="IPR037479">
    <property type="entry name" value="Tauto_MSAD"/>
</dbReference>
<name>A0ABX8K0W7_9ENTR</name>
<dbReference type="Pfam" id="PF14552">
    <property type="entry name" value="Tautomerase_2"/>
    <property type="match status" value="1"/>
</dbReference>
<protein>
    <submittedName>
        <fullName evidence="1">Tautomerase family protein</fullName>
    </submittedName>
</protein>
<evidence type="ECO:0000313" key="2">
    <source>
        <dbReference type="Proteomes" id="UP000683497"/>
    </source>
</evidence>
<dbReference type="SUPFAM" id="SSF55331">
    <property type="entry name" value="Tautomerase/MIF"/>
    <property type="match status" value="1"/>
</dbReference>
<gene>
    <name evidence="1" type="ORF">KQ929_17970</name>
</gene>
<sequence>MGRTYTAPFPALRRRAAGRGRSVARHIVAGKPRSEAQKAAFYRRLASELSQQMGIAEADVMVVIQFTAAEDWSFSGGILYQP</sequence>
<reference evidence="1 2" key="1">
    <citation type="submission" date="2021-06" db="EMBL/GenBank/DDBJ databases">
        <title>Leclercia pneumoniae sp. nov.</title>
        <authorList>
            <person name="Hoenemann M."/>
            <person name="Viehweger A."/>
            <person name="Dietze N."/>
        </authorList>
    </citation>
    <scope>NUCLEOTIDE SEQUENCE [LARGE SCALE GENOMIC DNA]</scope>
    <source>
        <strain evidence="2">49125</strain>
    </source>
</reference>
<dbReference type="Proteomes" id="UP000683497">
    <property type="component" value="Chromosome"/>
</dbReference>
<keyword evidence="2" id="KW-1185">Reference proteome</keyword>
<dbReference type="InterPro" id="IPR014347">
    <property type="entry name" value="Tautomerase/MIF_sf"/>
</dbReference>
<evidence type="ECO:0000313" key="1">
    <source>
        <dbReference type="EMBL" id="QWW81778.1"/>
    </source>
</evidence>
<proteinExistence type="predicted"/>
<dbReference type="Gene3D" id="3.30.429.10">
    <property type="entry name" value="Macrophage Migration Inhibitory Factor"/>
    <property type="match status" value="1"/>
</dbReference>